<dbReference type="Pfam" id="PF13289">
    <property type="entry name" value="SIR2_2"/>
    <property type="match status" value="1"/>
</dbReference>
<sequence length="364" mass="42857">MQIPISIEEIVKSFKHDKVIILLGPDIVINKNGDTLLNNLLKYLREQNFDKDIDLGRDNLFICDNKTKNRMYSFIEEYFQSNTQTSKIYEQLALIPCHLIVSITPDSLMKQAFEDCGIDHAFRYYVKNKPGKEVDVPTKEKPLLYNLFGSIEDQNSLVCNLDDLLQFLFSIIKEYELPINLRRSFDVANYFVFLGFNFNKWYLKLLLKLLNLTTDKFSMAAEYLLIDDDKLIRTYDIHYGVKIIETDIEKFVNDLYEKSRELYYLREKKEITQISIKEVAKDLMKQDKIKESIDIILEELESREKKDALDSDQKDMLDEIIGLSARYHRLERSSRKNTLSKDDVETTRNKLVEALKDIVDEISF</sequence>
<dbReference type="Pfam" id="PF19964">
    <property type="entry name" value="EAD11"/>
    <property type="match status" value="1"/>
</dbReference>
<evidence type="ECO:0000259" key="1">
    <source>
        <dbReference type="Pfam" id="PF19964"/>
    </source>
</evidence>
<reference evidence="2 3" key="1">
    <citation type="submission" date="2019-11" db="EMBL/GenBank/DDBJ databases">
        <title>Comparative genomics of hydrocarbon-degrading Desulfosarcina strains.</title>
        <authorList>
            <person name="Watanabe M."/>
            <person name="Kojima H."/>
            <person name="Fukui M."/>
        </authorList>
    </citation>
    <scope>NUCLEOTIDE SEQUENCE [LARGE SCALE GENOMIC DNA]</scope>
    <source>
        <strain evidence="3">oXyS1</strain>
    </source>
</reference>
<dbReference type="InterPro" id="IPR045439">
    <property type="entry name" value="EAD11"/>
</dbReference>
<evidence type="ECO:0000313" key="2">
    <source>
        <dbReference type="EMBL" id="BBO90405.1"/>
    </source>
</evidence>
<dbReference type="AlphaFoldDB" id="A0A5K8ACQ6"/>
<protein>
    <recommendedName>
        <fullName evidence="1">Effector-associated domain-containing protein</fullName>
    </recommendedName>
</protein>
<proteinExistence type="predicted"/>
<accession>A0A5K8ACQ6</accession>
<keyword evidence="3" id="KW-1185">Reference proteome</keyword>
<dbReference type="RefSeq" id="WP_155311471.1">
    <property type="nucleotide sequence ID" value="NZ_AP021879.1"/>
</dbReference>
<organism evidence="2 3">
    <name type="scientific">Desulfosarcina ovata subsp. ovata</name>
    <dbReference type="NCBI Taxonomy" id="2752305"/>
    <lineage>
        <taxon>Bacteria</taxon>
        <taxon>Pseudomonadati</taxon>
        <taxon>Thermodesulfobacteriota</taxon>
        <taxon>Desulfobacteria</taxon>
        <taxon>Desulfobacterales</taxon>
        <taxon>Desulfosarcinaceae</taxon>
        <taxon>Desulfosarcina</taxon>
    </lineage>
</organism>
<dbReference type="Proteomes" id="UP000422108">
    <property type="component" value="Chromosome"/>
</dbReference>
<feature type="domain" description="Effector-associated" evidence="1">
    <location>
        <begin position="277"/>
        <end position="362"/>
    </location>
</feature>
<gene>
    <name evidence="2" type="ORF">DSCOOX_35850</name>
</gene>
<evidence type="ECO:0000313" key="3">
    <source>
        <dbReference type="Proteomes" id="UP000422108"/>
    </source>
</evidence>
<dbReference type="EMBL" id="AP021879">
    <property type="protein sequence ID" value="BBO90405.1"/>
    <property type="molecule type" value="Genomic_DNA"/>
</dbReference>
<name>A0A5K8ACQ6_9BACT</name>